<dbReference type="OrthoDB" id="24039at2157"/>
<dbReference type="PANTHER" id="PTHR30535">
    <property type="entry name" value="VITAMIN B12-BINDING PROTEIN"/>
    <property type="match status" value="1"/>
</dbReference>
<dbReference type="Gene3D" id="1.20.58.2180">
    <property type="match status" value="1"/>
</dbReference>
<proteinExistence type="predicted"/>
<dbReference type="GeneID" id="97608446"/>
<evidence type="ECO:0000259" key="1">
    <source>
        <dbReference type="PROSITE" id="PS50983"/>
    </source>
</evidence>
<dbReference type="Pfam" id="PF01497">
    <property type="entry name" value="Peripla_BP_2"/>
    <property type="match status" value="1"/>
</dbReference>
<dbReference type="Gene3D" id="3.40.50.1980">
    <property type="entry name" value="Nitrogenase molybdenum iron protein domain"/>
    <property type="match status" value="2"/>
</dbReference>
<dbReference type="SUPFAM" id="SSF53807">
    <property type="entry name" value="Helical backbone' metal receptor"/>
    <property type="match status" value="1"/>
</dbReference>
<keyword evidence="3" id="KW-1185">Reference proteome</keyword>
<protein>
    <submittedName>
        <fullName evidence="2">ABC transporter substrate-binding protein</fullName>
    </submittedName>
</protein>
<comment type="caution">
    <text evidence="2">The sequence shown here is derived from an EMBL/GenBank/DDBJ whole genome shotgun (WGS) entry which is preliminary data.</text>
</comment>
<gene>
    <name evidence="2" type="ORF">DLD82_13885</name>
</gene>
<feature type="domain" description="Fe/B12 periplasmic-binding" evidence="1">
    <location>
        <begin position="51"/>
        <end position="310"/>
    </location>
</feature>
<reference evidence="2 3" key="1">
    <citation type="submission" date="2018-05" db="EMBL/GenBank/DDBJ databases">
        <title>Draft genome of Methanospirillum stamsii Pt1.</title>
        <authorList>
            <person name="Dueholm M.S."/>
            <person name="Nielsen P.H."/>
            <person name="Bakmann L.F."/>
            <person name="Otzen D.E."/>
        </authorList>
    </citation>
    <scope>NUCLEOTIDE SEQUENCE [LARGE SCALE GENOMIC DNA]</scope>
    <source>
        <strain evidence="2 3">Pt1</strain>
    </source>
</reference>
<sequence length="348" mass="38589">MQKNVYSLILVIFLILGCMSICPVSGETVSTKIITDMGGNDVTIPADVQRIIITCYGGATQEVAVMDGESKVIAQPPQSFPAFLKMYPDLTNVPDVGKFDELNIESIMELNPDVVINSVTASKGNAKLKENSIPVIQVYTGKANLSNIYNEFRMMGDLLNEPVRAEHLISYWDEKKALLNERISKIPKDKKKTVYYMLGSPLHTNGEKWWGDSFVTIAGGINVAADIGDVRDINAEQLAQWDPDVIVVSANEGSYVSDETINSDPQLAGLKAIKNGEVYHIPIGGFWWDRPSPESPLGFLWLAKTLYPETFSDIDMVKETKEFFSDFYGVELSDDEISEILEAKNPAF</sequence>
<dbReference type="RefSeq" id="WP_109941731.1">
    <property type="nucleotide sequence ID" value="NZ_CP176366.1"/>
</dbReference>
<dbReference type="PANTHER" id="PTHR30535:SF34">
    <property type="entry name" value="MOLYBDATE-BINDING PROTEIN MOLA"/>
    <property type="match status" value="1"/>
</dbReference>
<dbReference type="CDD" id="cd01142">
    <property type="entry name" value="TroA_e"/>
    <property type="match status" value="1"/>
</dbReference>
<dbReference type="InterPro" id="IPR050902">
    <property type="entry name" value="ABC_Transporter_SBP"/>
</dbReference>
<accession>A0A2V2N3R1</accession>
<evidence type="ECO:0000313" key="3">
    <source>
        <dbReference type="Proteomes" id="UP000245934"/>
    </source>
</evidence>
<dbReference type="PROSITE" id="PS51257">
    <property type="entry name" value="PROKAR_LIPOPROTEIN"/>
    <property type="match status" value="1"/>
</dbReference>
<dbReference type="InterPro" id="IPR002491">
    <property type="entry name" value="ABC_transptr_periplasmic_BD"/>
</dbReference>
<name>A0A2V2N3R1_9EURY</name>
<dbReference type="PROSITE" id="PS50983">
    <property type="entry name" value="FE_B12_PBP"/>
    <property type="match status" value="1"/>
</dbReference>
<dbReference type="Proteomes" id="UP000245934">
    <property type="component" value="Unassembled WGS sequence"/>
</dbReference>
<dbReference type="EMBL" id="QGMZ01000035">
    <property type="protein sequence ID" value="PWR71158.1"/>
    <property type="molecule type" value="Genomic_DNA"/>
</dbReference>
<dbReference type="AlphaFoldDB" id="A0A2V2N3R1"/>
<organism evidence="2 3">
    <name type="scientific">Methanospirillum stamsii</name>
    <dbReference type="NCBI Taxonomy" id="1277351"/>
    <lineage>
        <taxon>Archaea</taxon>
        <taxon>Methanobacteriati</taxon>
        <taxon>Methanobacteriota</taxon>
        <taxon>Stenosarchaea group</taxon>
        <taxon>Methanomicrobia</taxon>
        <taxon>Methanomicrobiales</taxon>
        <taxon>Methanospirillaceae</taxon>
        <taxon>Methanospirillum</taxon>
    </lineage>
</organism>
<evidence type="ECO:0000313" key="2">
    <source>
        <dbReference type="EMBL" id="PWR71158.1"/>
    </source>
</evidence>